<dbReference type="AlphaFoldDB" id="A0AAD9B5Y8"/>
<gene>
    <name evidence="2" type="ORF">KUDE01_002592</name>
</gene>
<feature type="chain" id="PRO_5042060109" evidence="1">
    <location>
        <begin position="23"/>
        <end position="410"/>
    </location>
</feature>
<dbReference type="GO" id="GO:0035805">
    <property type="term" value="C:egg coat"/>
    <property type="evidence" value="ECO:0007669"/>
    <property type="project" value="TreeGrafter"/>
</dbReference>
<keyword evidence="3" id="KW-1185">Reference proteome</keyword>
<keyword evidence="1" id="KW-0732">Signal</keyword>
<dbReference type="GO" id="GO:0035804">
    <property type="term" value="F:structural constituent of egg coat"/>
    <property type="evidence" value="ECO:0007669"/>
    <property type="project" value="TreeGrafter"/>
</dbReference>
<accession>A0AAD9B5Y8</accession>
<dbReference type="PANTHER" id="PTHR23343:SF117">
    <property type="entry name" value="ZONA PELLUCIDA SPERM-BINDING PROTEIN 4-LIKE ISOFORM X1"/>
    <property type="match status" value="1"/>
</dbReference>
<comment type="caution">
    <text evidence="2">The sequence shown here is derived from an EMBL/GenBank/DDBJ whole genome shotgun (WGS) entry which is preliminary data.</text>
</comment>
<dbReference type="GO" id="GO:0060468">
    <property type="term" value="P:prevention of polyspermy"/>
    <property type="evidence" value="ECO:0007669"/>
    <property type="project" value="TreeGrafter"/>
</dbReference>
<organism evidence="2 3">
    <name type="scientific">Dissostichus eleginoides</name>
    <name type="common">Patagonian toothfish</name>
    <name type="synonym">Dissostichus amissus</name>
    <dbReference type="NCBI Taxonomy" id="100907"/>
    <lineage>
        <taxon>Eukaryota</taxon>
        <taxon>Metazoa</taxon>
        <taxon>Chordata</taxon>
        <taxon>Craniata</taxon>
        <taxon>Vertebrata</taxon>
        <taxon>Euteleostomi</taxon>
        <taxon>Actinopterygii</taxon>
        <taxon>Neopterygii</taxon>
        <taxon>Teleostei</taxon>
        <taxon>Neoteleostei</taxon>
        <taxon>Acanthomorphata</taxon>
        <taxon>Eupercaria</taxon>
        <taxon>Perciformes</taxon>
        <taxon>Notothenioidei</taxon>
        <taxon>Nototheniidae</taxon>
        <taxon>Dissostichus</taxon>
    </lineage>
</organism>
<evidence type="ECO:0000313" key="3">
    <source>
        <dbReference type="Proteomes" id="UP001228049"/>
    </source>
</evidence>
<dbReference type="EMBL" id="JASDAP010000027">
    <property type="protein sequence ID" value="KAK1877277.1"/>
    <property type="molecule type" value="Genomic_DNA"/>
</dbReference>
<sequence>MHLKQKGHLFILLLIYTITTITLPVHSSSNSALHDERRSVLTTKGLRERINLDSKREKDSRLLPFLNSEIQNKTGFKLETNMAPSLIGNIFKDRNKPKRSDPPNKECNEGKIELFTPGKFYIPGQLETNPVVGYQADSASVHAEGRSEVRGQRLSASKESWQKLKPVVDCGNDAMTLTVRRRRAVQLHLSRVNESSVPLTQPPPQCGYSVQNTRRDLSLIARYDACHVKQEEEGFVLPLLWRGTPVTMSCPTRQIQPRASGPSSLCCSLHGMTLTVQGPHAAEDIRVNVRGEWTPLLVLEERCGYTVERRDAEIIIAAPFITCGITDKDGKHTLSLQIEENTFTVACPVSPPEELRPSHHPPHLQTGNIPESLESFPWAPPFYLAPLYYPTLHTTSTLLLMNHLPLLNFH</sequence>
<protein>
    <submittedName>
        <fullName evidence="2">UPF0301 protein</fullName>
    </submittedName>
</protein>
<dbReference type="Proteomes" id="UP001228049">
    <property type="component" value="Unassembled WGS sequence"/>
</dbReference>
<feature type="signal peptide" evidence="1">
    <location>
        <begin position="1"/>
        <end position="22"/>
    </location>
</feature>
<name>A0AAD9B5Y8_DISEL</name>
<dbReference type="InterPro" id="IPR051148">
    <property type="entry name" value="Zona_Pellucida_Domain_gp"/>
</dbReference>
<evidence type="ECO:0000313" key="2">
    <source>
        <dbReference type="EMBL" id="KAK1877277.1"/>
    </source>
</evidence>
<reference evidence="2" key="1">
    <citation type="submission" date="2023-04" db="EMBL/GenBank/DDBJ databases">
        <title>Chromosome-level genome of Chaenocephalus aceratus.</title>
        <authorList>
            <person name="Park H."/>
        </authorList>
    </citation>
    <scope>NUCLEOTIDE SEQUENCE</scope>
    <source>
        <strain evidence="2">DE</strain>
        <tissue evidence="2">Muscle</tissue>
    </source>
</reference>
<proteinExistence type="predicted"/>
<dbReference type="PANTHER" id="PTHR23343">
    <property type="entry name" value="ZONA PELLUCIDA SPERM-BINDING PROTEIN"/>
    <property type="match status" value="1"/>
</dbReference>
<dbReference type="GO" id="GO:0032190">
    <property type="term" value="F:acrosin binding"/>
    <property type="evidence" value="ECO:0007669"/>
    <property type="project" value="TreeGrafter"/>
</dbReference>
<dbReference type="GO" id="GO:0007339">
    <property type="term" value="P:binding of sperm to zona pellucida"/>
    <property type="evidence" value="ECO:0007669"/>
    <property type="project" value="TreeGrafter"/>
</dbReference>
<evidence type="ECO:0000256" key="1">
    <source>
        <dbReference type="SAM" id="SignalP"/>
    </source>
</evidence>